<keyword evidence="2" id="KW-0813">Transport</keyword>
<dbReference type="InterPro" id="IPR051010">
    <property type="entry name" value="BCAA_transport"/>
</dbReference>
<dbReference type="Pfam" id="PF13458">
    <property type="entry name" value="Peripla_BP_6"/>
    <property type="match status" value="1"/>
</dbReference>
<sequence>MHRRSVIRLLGAAVTLTSALALSAGSAGSAAAQDTIKIGMTSALTGPYNEYGEGGRRGVELAIEKWNAKGGINGKKIELAMLLDDQLVPDRAVQNMRRLLDNKELVAIIGPAGSGPTLAVIEMAAADGRPYMNPVAQTPTVTYPDGGKPRPNVFSFALQNDVESTVLGRYVAKQFKKPGLVHESTAYGVSGADMIAKELKAAGGAVVATETYNQRAQDVTAQIARLQRAGADVVVCVGLGADLAVIRRTMARLNFNVPLVASNGALSIPYQEAAGDLVTGTRGSMVYVFGEETLNPAAQGFADAYKAKYGTDRWWGNDPQRPQIFMSLSVSNAYDAADVLFEGIKRANSTDPKAIATAIEGIQGLRGVNATYSFSATKHHAIAPEDVAIFEYVKTGDKIGLTIVKN</sequence>
<proteinExistence type="inferred from homology"/>
<evidence type="ECO:0000259" key="6">
    <source>
        <dbReference type="Pfam" id="PF13458"/>
    </source>
</evidence>
<gene>
    <name evidence="7" type="ORF">ACFPMG_22410</name>
</gene>
<feature type="domain" description="Leucine-binding protein" evidence="6">
    <location>
        <begin position="35"/>
        <end position="395"/>
    </location>
</feature>
<evidence type="ECO:0000256" key="4">
    <source>
        <dbReference type="ARBA" id="ARBA00022970"/>
    </source>
</evidence>
<dbReference type="InterPro" id="IPR000709">
    <property type="entry name" value="Leu_Ile_Val-bd"/>
</dbReference>
<reference evidence="8" key="1">
    <citation type="journal article" date="2019" name="Int. J. Syst. Evol. Microbiol.">
        <title>The Global Catalogue of Microorganisms (GCM) 10K type strain sequencing project: providing services to taxonomists for standard genome sequencing and annotation.</title>
        <authorList>
            <consortium name="The Broad Institute Genomics Platform"/>
            <consortium name="The Broad Institute Genome Sequencing Center for Infectious Disease"/>
            <person name="Wu L."/>
            <person name="Ma J."/>
        </authorList>
    </citation>
    <scope>NUCLEOTIDE SEQUENCE [LARGE SCALE GENOMIC DNA]</scope>
    <source>
        <strain evidence="8">CCUG 58760</strain>
    </source>
</reference>
<accession>A0ABW0GC26</accession>
<evidence type="ECO:0000256" key="3">
    <source>
        <dbReference type="ARBA" id="ARBA00022729"/>
    </source>
</evidence>
<evidence type="ECO:0000256" key="1">
    <source>
        <dbReference type="ARBA" id="ARBA00010062"/>
    </source>
</evidence>
<feature type="signal peptide" evidence="5">
    <location>
        <begin position="1"/>
        <end position="32"/>
    </location>
</feature>
<dbReference type="SUPFAM" id="SSF53822">
    <property type="entry name" value="Periplasmic binding protein-like I"/>
    <property type="match status" value="1"/>
</dbReference>
<dbReference type="RefSeq" id="WP_376997411.1">
    <property type="nucleotide sequence ID" value="NZ_JBHSLC010000049.1"/>
</dbReference>
<feature type="chain" id="PRO_5045259857" evidence="5">
    <location>
        <begin position="33"/>
        <end position="406"/>
    </location>
</feature>
<dbReference type="CDD" id="cd06335">
    <property type="entry name" value="PBP1_ABC_ligand_binding-like"/>
    <property type="match status" value="1"/>
</dbReference>
<dbReference type="Gene3D" id="3.40.50.2300">
    <property type="match status" value="2"/>
</dbReference>
<dbReference type="EMBL" id="JBHSLC010000049">
    <property type="protein sequence ID" value="MFC5357763.1"/>
    <property type="molecule type" value="Genomic_DNA"/>
</dbReference>
<dbReference type="InterPro" id="IPR028082">
    <property type="entry name" value="Peripla_BP_I"/>
</dbReference>
<dbReference type="Proteomes" id="UP001596166">
    <property type="component" value="Unassembled WGS sequence"/>
</dbReference>
<dbReference type="PRINTS" id="PR00337">
    <property type="entry name" value="LEUILEVALBP"/>
</dbReference>
<dbReference type="PANTHER" id="PTHR30483:SF6">
    <property type="entry name" value="PERIPLASMIC BINDING PROTEIN OF ABC TRANSPORTER FOR NATURAL AMINO ACIDS"/>
    <property type="match status" value="1"/>
</dbReference>
<evidence type="ECO:0000256" key="2">
    <source>
        <dbReference type="ARBA" id="ARBA00022448"/>
    </source>
</evidence>
<keyword evidence="3 5" id="KW-0732">Signal</keyword>
<organism evidence="7 8">
    <name type="scientific">Azospirillum himalayense</name>
    <dbReference type="NCBI Taxonomy" id="654847"/>
    <lineage>
        <taxon>Bacteria</taxon>
        <taxon>Pseudomonadati</taxon>
        <taxon>Pseudomonadota</taxon>
        <taxon>Alphaproteobacteria</taxon>
        <taxon>Rhodospirillales</taxon>
        <taxon>Azospirillaceae</taxon>
        <taxon>Azospirillum</taxon>
    </lineage>
</organism>
<comment type="similarity">
    <text evidence="1">Belongs to the leucine-binding protein family.</text>
</comment>
<keyword evidence="8" id="KW-1185">Reference proteome</keyword>
<protein>
    <submittedName>
        <fullName evidence="7">ABC transporter substrate-binding protein</fullName>
    </submittedName>
</protein>
<evidence type="ECO:0000256" key="5">
    <source>
        <dbReference type="SAM" id="SignalP"/>
    </source>
</evidence>
<keyword evidence="4" id="KW-0029">Amino-acid transport</keyword>
<comment type="caution">
    <text evidence="7">The sequence shown here is derived from an EMBL/GenBank/DDBJ whole genome shotgun (WGS) entry which is preliminary data.</text>
</comment>
<dbReference type="InterPro" id="IPR028081">
    <property type="entry name" value="Leu-bd"/>
</dbReference>
<evidence type="ECO:0000313" key="7">
    <source>
        <dbReference type="EMBL" id="MFC5357763.1"/>
    </source>
</evidence>
<evidence type="ECO:0000313" key="8">
    <source>
        <dbReference type="Proteomes" id="UP001596166"/>
    </source>
</evidence>
<name>A0ABW0GC26_9PROT</name>
<dbReference type="PANTHER" id="PTHR30483">
    <property type="entry name" value="LEUCINE-SPECIFIC-BINDING PROTEIN"/>
    <property type="match status" value="1"/>
</dbReference>